<accession>W6ZWX2</accession>
<evidence type="ECO:0000256" key="2">
    <source>
        <dbReference type="SAM" id="Phobius"/>
    </source>
</evidence>
<evidence type="ECO:0000256" key="1">
    <source>
        <dbReference type="SAM" id="MobiDB-lite"/>
    </source>
</evidence>
<dbReference type="Proteomes" id="UP000030640">
    <property type="component" value="Unassembled WGS sequence"/>
</dbReference>
<gene>
    <name evidence="4" type="ORF">C922_05821</name>
</gene>
<feature type="compositionally biased region" description="Polar residues" evidence="1">
    <location>
        <begin position="125"/>
        <end position="134"/>
    </location>
</feature>
<feature type="chain" id="PRO_5004887150" description="Pv-fam-d protein" evidence="3">
    <location>
        <begin position="26"/>
        <end position="317"/>
    </location>
</feature>
<evidence type="ECO:0000313" key="4">
    <source>
        <dbReference type="EMBL" id="EUD63798.1"/>
    </source>
</evidence>
<evidence type="ECO:0008006" key="6">
    <source>
        <dbReference type="Google" id="ProtNLM"/>
    </source>
</evidence>
<keyword evidence="2" id="KW-1133">Transmembrane helix</keyword>
<protein>
    <recommendedName>
        <fullName evidence="6">Pv-fam-d protein</fullName>
    </recommendedName>
</protein>
<evidence type="ECO:0000313" key="5">
    <source>
        <dbReference type="Proteomes" id="UP000030640"/>
    </source>
</evidence>
<feature type="signal peptide" evidence="3">
    <location>
        <begin position="1"/>
        <end position="25"/>
    </location>
</feature>
<proteinExistence type="predicted"/>
<sequence length="317" mass="37008">MFIYGRTFLLTLLLGITTYIHKSKCYRDYSNDSYDIFHETPSAESNFWNEQKYAAAKNNLLNSLEQNDDFFADGLNAKVHDDHDNEEDDYNNDNDDESTEKISHFMHKYASEEMLPRSRKGKGFQNDSNSWKTSSNHEEIPDEFNSYDRFECSFYELESGKHHGTEAISAMTPNKFNIQKSAEGEEYHIPIKISRNPYRNKSVQSSDSDYGHRKKRQSWLQGTIKRRHSKFRSEMKRFMKIASGRGRISKGRGLSGYFKFLCNKYRVFTPLAISVCLNIFALYITYTHFSALLCMFLLLIFSLTVLIASYYLHVALN</sequence>
<dbReference type="EMBL" id="KI965663">
    <property type="protein sequence ID" value="EUD63798.1"/>
    <property type="molecule type" value="Genomic_DNA"/>
</dbReference>
<name>W6ZWX2_9APIC</name>
<feature type="region of interest" description="Disordered" evidence="1">
    <location>
        <begin position="116"/>
        <end position="139"/>
    </location>
</feature>
<dbReference type="RefSeq" id="XP_008819614.1">
    <property type="nucleotide sequence ID" value="XM_008821392.1"/>
</dbReference>
<keyword evidence="5" id="KW-1185">Reference proteome</keyword>
<feature type="transmembrane region" description="Helical" evidence="2">
    <location>
        <begin position="291"/>
        <end position="312"/>
    </location>
</feature>
<keyword evidence="2" id="KW-0812">Transmembrane</keyword>
<keyword evidence="2" id="KW-0472">Membrane</keyword>
<organism evidence="4 5">
    <name type="scientific">Plasmodium inui San Antonio 1</name>
    <dbReference type="NCBI Taxonomy" id="1237626"/>
    <lineage>
        <taxon>Eukaryota</taxon>
        <taxon>Sar</taxon>
        <taxon>Alveolata</taxon>
        <taxon>Apicomplexa</taxon>
        <taxon>Aconoidasida</taxon>
        <taxon>Haemosporida</taxon>
        <taxon>Plasmodiidae</taxon>
        <taxon>Plasmodium</taxon>
        <taxon>Plasmodium (Plasmodium)</taxon>
    </lineage>
</organism>
<dbReference type="VEuPathDB" id="PlasmoDB:C922_05821"/>
<dbReference type="GeneID" id="20041095"/>
<feature type="transmembrane region" description="Helical" evidence="2">
    <location>
        <begin position="267"/>
        <end position="284"/>
    </location>
</feature>
<dbReference type="AlphaFoldDB" id="W6ZWX2"/>
<keyword evidence="3" id="KW-0732">Signal</keyword>
<evidence type="ECO:0000256" key="3">
    <source>
        <dbReference type="SAM" id="SignalP"/>
    </source>
</evidence>
<dbReference type="OrthoDB" id="381406at2759"/>
<reference evidence="4 5" key="1">
    <citation type="submission" date="2013-02" db="EMBL/GenBank/DDBJ databases">
        <title>The Genome Sequence of Plasmodium inui San Antonio 1.</title>
        <authorList>
            <consortium name="The Broad Institute Genome Sequencing Platform"/>
            <consortium name="The Broad Institute Genome Sequencing Center for Infectious Disease"/>
            <person name="Neafsey D."/>
            <person name="Cheeseman I."/>
            <person name="Volkman S."/>
            <person name="Adams J."/>
            <person name="Walker B."/>
            <person name="Young S.K."/>
            <person name="Zeng Q."/>
            <person name="Gargeya S."/>
            <person name="Fitzgerald M."/>
            <person name="Haas B."/>
            <person name="Abouelleil A."/>
            <person name="Alvarado L."/>
            <person name="Arachchi H.M."/>
            <person name="Berlin A.M."/>
            <person name="Chapman S.B."/>
            <person name="Dewar J."/>
            <person name="Goldberg J."/>
            <person name="Griggs A."/>
            <person name="Gujja S."/>
            <person name="Hansen M."/>
            <person name="Howarth C."/>
            <person name="Imamovic A."/>
            <person name="Larimer J."/>
            <person name="McCowan C."/>
            <person name="Murphy C."/>
            <person name="Neiman D."/>
            <person name="Pearson M."/>
            <person name="Priest M."/>
            <person name="Roberts A."/>
            <person name="Saif S."/>
            <person name="Shea T."/>
            <person name="Sisk P."/>
            <person name="Sykes S."/>
            <person name="Wortman J."/>
            <person name="Nusbaum C."/>
            <person name="Birren B."/>
        </authorList>
    </citation>
    <scope>NUCLEOTIDE SEQUENCE [LARGE SCALE GENOMIC DNA]</scope>
    <source>
        <strain evidence="4 5">San Antonio 1</strain>
    </source>
</reference>